<organism evidence="2 3">
    <name type="scientific">Quercus suber</name>
    <name type="common">Cork oak</name>
    <dbReference type="NCBI Taxonomy" id="58331"/>
    <lineage>
        <taxon>Eukaryota</taxon>
        <taxon>Viridiplantae</taxon>
        <taxon>Streptophyta</taxon>
        <taxon>Embryophyta</taxon>
        <taxon>Tracheophyta</taxon>
        <taxon>Spermatophyta</taxon>
        <taxon>Magnoliopsida</taxon>
        <taxon>eudicotyledons</taxon>
        <taxon>Gunneridae</taxon>
        <taxon>Pentapetalae</taxon>
        <taxon>rosids</taxon>
        <taxon>fabids</taxon>
        <taxon>Fagales</taxon>
        <taxon>Fagaceae</taxon>
        <taxon>Quercus</taxon>
    </lineage>
</organism>
<name>A0AAW0IJP0_QUESU</name>
<dbReference type="PANTHER" id="PTHR35278">
    <property type="entry name" value="TRANSMEMBRANE PROTEIN-RELATED"/>
    <property type="match status" value="1"/>
</dbReference>
<dbReference type="PANTHER" id="PTHR35278:SF4">
    <property type="entry name" value="TRANSMEMBRANE PROTEIN"/>
    <property type="match status" value="1"/>
</dbReference>
<reference evidence="2 3" key="1">
    <citation type="journal article" date="2018" name="Sci. Data">
        <title>The draft genome sequence of cork oak.</title>
        <authorList>
            <person name="Ramos A.M."/>
            <person name="Usie A."/>
            <person name="Barbosa P."/>
            <person name="Barros P.M."/>
            <person name="Capote T."/>
            <person name="Chaves I."/>
            <person name="Simoes F."/>
            <person name="Abreu I."/>
            <person name="Carrasquinho I."/>
            <person name="Faro C."/>
            <person name="Guimaraes J.B."/>
            <person name="Mendonca D."/>
            <person name="Nobrega F."/>
            <person name="Rodrigues L."/>
            <person name="Saibo N.J.M."/>
            <person name="Varela M.C."/>
            <person name="Egas C."/>
            <person name="Matos J."/>
            <person name="Miguel C.M."/>
            <person name="Oliveira M.M."/>
            <person name="Ricardo C.P."/>
            <person name="Goncalves S."/>
        </authorList>
    </citation>
    <scope>NUCLEOTIDE SEQUENCE [LARGE SCALE GENOMIC DNA]</scope>
    <source>
        <strain evidence="3">cv. HL8</strain>
    </source>
</reference>
<accession>A0AAW0IJP0</accession>
<feature type="transmembrane region" description="Helical" evidence="1">
    <location>
        <begin position="53"/>
        <end position="76"/>
    </location>
</feature>
<keyword evidence="1" id="KW-0472">Membrane</keyword>
<sequence length="121" mass="13435">MAGVISKAANGIGGIIGTAFAAPIKTLWIFMVSSVLTLIYRGVCPGPWDVVCFIEHLCVSNLVKLLMILVHCYIIGDLPMHRKKPLHYLFLVVEVKEHQESKPPVQAPFSRCYISRDNCPV</sequence>
<feature type="transmembrane region" description="Helical" evidence="1">
    <location>
        <begin position="12"/>
        <end position="41"/>
    </location>
</feature>
<dbReference type="AlphaFoldDB" id="A0AAW0IJP0"/>
<keyword evidence="1" id="KW-0812">Transmembrane</keyword>
<dbReference type="Proteomes" id="UP000237347">
    <property type="component" value="Unassembled WGS sequence"/>
</dbReference>
<evidence type="ECO:0000313" key="2">
    <source>
        <dbReference type="EMBL" id="KAK7814321.1"/>
    </source>
</evidence>
<gene>
    <name evidence="2" type="ORF">CFP56_003312</name>
</gene>
<dbReference type="EMBL" id="PKMF04001112">
    <property type="protein sequence ID" value="KAK7814321.1"/>
    <property type="molecule type" value="Genomic_DNA"/>
</dbReference>
<comment type="caution">
    <text evidence="2">The sequence shown here is derived from an EMBL/GenBank/DDBJ whole genome shotgun (WGS) entry which is preliminary data.</text>
</comment>
<evidence type="ECO:0000313" key="3">
    <source>
        <dbReference type="Proteomes" id="UP000237347"/>
    </source>
</evidence>
<keyword evidence="1" id="KW-1133">Transmembrane helix</keyword>
<protein>
    <submittedName>
        <fullName evidence="2">Uncharacterized protein</fullName>
    </submittedName>
</protein>
<evidence type="ECO:0000256" key="1">
    <source>
        <dbReference type="SAM" id="Phobius"/>
    </source>
</evidence>
<proteinExistence type="predicted"/>
<keyword evidence="3" id="KW-1185">Reference proteome</keyword>